<evidence type="ECO:0000313" key="3">
    <source>
        <dbReference type="EMBL" id="SDD01394.1"/>
    </source>
</evidence>
<evidence type="ECO:0000313" key="4">
    <source>
        <dbReference type="Proteomes" id="UP000199417"/>
    </source>
</evidence>
<name>A0A1G6RAR2_9NOCA</name>
<protein>
    <submittedName>
        <fullName evidence="3">Mce-associated membrane protein</fullName>
    </submittedName>
</protein>
<organism evidence="3 4">
    <name type="scientific">Rhodococcus tukisamuensis</name>
    <dbReference type="NCBI Taxonomy" id="168276"/>
    <lineage>
        <taxon>Bacteria</taxon>
        <taxon>Bacillati</taxon>
        <taxon>Actinomycetota</taxon>
        <taxon>Actinomycetes</taxon>
        <taxon>Mycobacteriales</taxon>
        <taxon>Nocardiaceae</taxon>
        <taxon>Rhodococcus</taxon>
    </lineage>
</organism>
<keyword evidence="2" id="KW-0472">Membrane</keyword>
<sequence length="160" mass="16653">MTGALARRIAAMVLAVVLAFTSGALLWTHRQASAREAARAEAVAAAPGRVEALLSYNAPTVDADLARAAGGATGEFGDGFRDFASKTVAPQSKDRQISTRARVAEVGFLSGTANHAQLLMFVDQITTSTAQPAPATASSRVRVGLDLVDGQWLVSEMTPI</sequence>
<dbReference type="EMBL" id="FNAB01000002">
    <property type="protein sequence ID" value="SDD01394.1"/>
    <property type="molecule type" value="Genomic_DNA"/>
</dbReference>
<dbReference type="PANTHER" id="PTHR37042:SF4">
    <property type="entry name" value="OUTER MEMBRANE PROTEIN RV1973"/>
    <property type="match status" value="1"/>
</dbReference>
<evidence type="ECO:0000256" key="2">
    <source>
        <dbReference type="ARBA" id="ARBA00023136"/>
    </source>
</evidence>
<dbReference type="Proteomes" id="UP000199417">
    <property type="component" value="Unassembled WGS sequence"/>
</dbReference>
<dbReference type="GO" id="GO:0016020">
    <property type="term" value="C:membrane"/>
    <property type="evidence" value="ECO:0007669"/>
    <property type="project" value="UniProtKB-SubCell"/>
</dbReference>
<accession>A0A1G6RAR2</accession>
<comment type="subcellular location">
    <subcellularLocation>
        <location evidence="1">Membrane</location>
    </subcellularLocation>
</comment>
<evidence type="ECO:0000256" key="1">
    <source>
        <dbReference type="ARBA" id="ARBA00004370"/>
    </source>
</evidence>
<dbReference type="STRING" id="168276.SAMN05444580_102394"/>
<proteinExistence type="predicted"/>
<reference evidence="3 4" key="1">
    <citation type="submission" date="2016-10" db="EMBL/GenBank/DDBJ databases">
        <authorList>
            <person name="de Groot N.N."/>
        </authorList>
    </citation>
    <scope>NUCLEOTIDE SEQUENCE [LARGE SCALE GENOMIC DNA]</scope>
    <source>
        <strain evidence="3 4">JCM 11308</strain>
    </source>
</reference>
<dbReference type="RefSeq" id="WP_175478197.1">
    <property type="nucleotide sequence ID" value="NZ_FNAB01000002.1"/>
</dbReference>
<keyword evidence="4" id="KW-1185">Reference proteome</keyword>
<dbReference type="PANTHER" id="PTHR37042">
    <property type="entry name" value="OUTER MEMBRANE PROTEIN RV1973"/>
    <property type="match status" value="1"/>
</dbReference>
<gene>
    <name evidence="3" type="ORF">SAMN05444580_102394</name>
</gene>
<dbReference type="AlphaFoldDB" id="A0A1G6RAR2"/>